<keyword evidence="3" id="KW-1185">Reference proteome</keyword>
<reference evidence="2 3" key="1">
    <citation type="journal article" date="2019" name="Sci. Rep.">
        <title>Orb-weaving spider Araneus ventricosus genome elucidates the spidroin gene catalogue.</title>
        <authorList>
            <person name="Kono N."/>
            <person name="Nakamura H."/>
            <person name="Ohtoshi R."/>
            <person name="Moran D.A.P."/>
            <person name="Shinohara A."/>
            <person name="Yoshida Y."/>
            <person name="Fujiwara M."/>
            <person name="Mori M."/>
            <person name="Tomita M."/>
            <person name="Arakawa K."/>
        </authorList>
    </citation>
    <scope>NUCLEOTIDE SEQUENCE [LARGE SCALE GENOMIC DNA]</scope>
</reference>
<evidence type="ECO:0000313" key="2">
    <source>
        <dbReference type="EMBL" id="GBL98608.1"/>
    </source>
</evidence>
<evidence type="ECO:0000313" key="3">
    <source>
        <dbReference type="Proteomes" id="UP000499080"/>
    </source>
</evidence>
<feature type="compositionally biased region" description="Basic and acidic residues" evidence="1">
    <location>
        <begin position="23"/>
        <end position="41"/>
    </location>
</feature>
<dbReference type="Proteomes" id="UP000499080">
    <property type="component" value="Unassembled WGS sequence"/>
</dbReference>
<gene>
    <name evidence="2" type="ORF">AVEN_19674_1</name>
</gene>
<organism evidence="2 3">
    <name type="scientific">Araneus ventricosus</name>
    <name type="common">Orbweaver spider</name>
    <name type="synonym">Epeira ventricosa</name>
    <dbReference type="NCBI Taxonomy" id="182803"/>
    <lineage>
        <taxon>Eukaryota</taxon>
        <taxon>Metazoa</taxon>
        <taxon>Ecdysozoa</taxon>
        <taxon>Arthropoda</taxon>
        <taxon>Chelicerata</taxon>
        <taxon>Arachnida</taxon>
        <taxon>Araneae</taxon>
        <taxon>Araneomorphae</taxon>
        <taxon>Entelegynae</taxon>
        <taxon>Araneoidea</taxon>
        <taxon>Araneidae</taxon>
        <taxon>Araneus</taxon>
    </lineage>
</organism>
<accession>A0A4Y2C2R6</accession>
<evidence type="ECO:0000256" key="1">
    <source>
        <dbReference type="SAM" id="MobiDB-lite"/>
    </source>
</evidence>
<dbReference type="AlphaFoldDB" id="A0A4Y2C2R6"/>
<protein>
    <submittedName>
        <fullName evidence="2">Uncharacterized protein</fullName>
    </submittedName>
</protein>
<feature type="region of interest" description="Disordered" evidence="1">
    <location>
        <begin position="23"/>
        <end position="47"/>
    </location>
</feature>
<comment type="caution">
    <text evidence="2">The sequence shown here is derived from an EMBL/GenBank/DDBJ whole genome shotgun (WGS) entry which is preliminary data.</text>
</comment>
<proteinExistence type="predicted"/>
<name>A0A4Y2C2R6_ARAVE</name>
<dbReference type="EMBL" id="BGPR01000141">
    <property type="protein sequence ID" value="GBL98608.1"/>
    <property type="molecule type" value="Genomic_DNA"/>
</dbReference>
<sequence length="72" mass="8540">MLQHLRQKTKQLVQQIEERNTKDHLAKVTGELQKETSRAEKGDEEGKEEFFPEYLHQSFTLIWLALQRGSQE</sequence>